<dbReference type="Proteomes" id="UP001246473">
    <property type="component" value="Unassembled WGS sequence"/>
</dbReference>
<protein>
    <submittedName>
        <fullName evidence="1">Uncharacterized protein</fullName>
    </submittedName>
</protein>
<gene>
    <name evidence="1" type="ORF">ParKJ_23175</name>
</gene>
<name>A0AAP5QDP4_9BURK</name>
<comment type="caution">
    <text evidence="1">The sequence shown here is derived from an EMBL/GenBank/DDBJ whole genome shotgun (WGS) entry which is preliminary data.</text>
</comment>
<dbReference type="EMBL" id="JANSLM010000008">
    <property type="protein sequence ID" value="MDT8840332.1"/>
    <property type="molecule type" value="Genomic_DNA"/>
</dbReference>
<evidence type="ECO:0000313" key="2">
    <source>
        <dbReference type="Proteomes" id="UP001246473"/>
    </source>
</evidence>
<proteinExistence type="predicted"/>
<dbReference type="AlphaFoldDB" id="A0AAP5QDP4"/>
<sequence length="71" mass="8109">MKEIPFFMEADMTEFQLILLRTRIAEALLKSEELRQSTTIRSPVAKAHHERLDAVLEEIKALLGKLTASDI</sequence>
<organism evidence="1 2">
    <name type="scientific">Paraburkholderia fungorum</name>
    <dbReference type="NCBI Taxonomy" id="134537"/>
    <lineage>
        <taxon>Bacteria</taxon>
        <taxon>Pseudomonadati</taxon>
        <taxon>Pseudomonadota</taxon>
        <taxon>Betaproteobacteria</taxon>
        <taxon>Burkholderiales</taxon>
        <taxon>Burkholderiaceae</taxon>
        <taxon>Paraburkholderia</taxon>
    </lineage>
</organism>
<dbReference type="RefSeq" id="WP_315697195.1">
    <property type="nucleotide sequence ID" value="NZ_JANSLM010000008.1"/>
</dbReference>
<accession>A0AAP5QDP4</accession>
<evidence type="ECO:0000313" key="1">
    <source>
        <dbReference type="EMBL" id="MDT8840332.1"/>
    </source>
</evidence>
<reference evidence="1" key="1">
    <citation type="submission" date="2022-08" db="EMBL/GenBank/DDBJ databases">
        <authorList>
            <person name="Kim S.-J."/>
        </authorList>
    </citation>
    <scope>NUCLEOTIDE SEQUENCE</scope>
    <source>
        <strain evidence="1">KJ</strain>
    </source>
</reference>